<protein>
    <submittedName>
        <fullName evidence="1">Uncharacterized protein</fullName>
    </submittedName>
</protein>
<proteinExistence type="predicted"/>
<comment type="caution">
    <text evidence="1">The sequence shown here is derived from an EMBL/GenBank/DDBJ whole genome shotgun (WGS) entry which is preliminary data.</text>
</comment>
<evidence type="ECO:0000313" key="1">
    <source>
        <dbReference type="EMBL" id="KAG9463801.1"/>
    </source>
</evidence>
<name>A0A8J6BAV0_ELECQ</name>
<reference evidence="1" key="1">
    <citation type="thesis" date="2020" institute="ProQuest LLC" country="789 East Eisenhower Parkway, Ann Arbor, MI, USA">
        <title>Comparative Genomics and Chromosome Evolution.</title>
        <authorList>
            <person name="Mudd A.B."/>
        </authorList>
    </citation>
    <scope>NUCLEOTIDE SEQUENCE</scope>
    <source>
        <strain evidence="1">HN-11 Male</strain>
        <tissue evidence="1">Kidney and liver</tissue>
    </source>
</reference>
<evidence type="ECO:0000313" key="2">
    <source>
        <dbReference type="Proteomes" id="UP000770717"/>
    </source>
</evidence>
<organism evidence="1 2">
    <name type="scientific">Eleutherodactylus coqui</name>
    <name type="common">Puerto Rican coqui</name>
    <dbReference type="NCBI Taxonomy" id="57060"/>
    <lineage>
        <taxon>Eukaryota</taxon>
        <taxon>Metazoa</taxon>
        <taxon>Chordata</taxon>
        <taxon>Craniata</taxon>
        <taxon>Vertebrata</taxon>
        <taxon>Euteleostomi</taxon>
        <taxon>Amphibia</taxon>
        <taxon>Batrachia</taxon>
        <taxon>Anura</taxon>
        <taxon>Neobatrachia</taxon>
        <taxon>Hyloidea</taxon>
        <taxon>Eleutherodactylidae</taxon>
        <taxon>Eleutherodactylinae</taxon>
        <taxon>Eleutherodactylus</taxon>
        <taxon>Eleutherodactylus</taxon>
    </lineage>
</organism>
<sequence length="109" mass="12722">MTGAWFQHYQIGHFVRSLGPTSDLTAPNTQFEELCEKPQRTRGEISAIYDFLIAGEELDSGEGHRRSWERELGREISEEEWGKAICMTHKMTVSSSHQELNYKLLTRWY</sequence>
<keyword evidence="2" id="KW-1185">Reference proteome</keyword>
<dbReference type="Proteomes" id="UP000770717">
    <property type="component" value="Unassembled WGS sequence"/>
</dbReference>
<accession>A0A8J6BAV0</accession>
<dbReference type="AlphaFoldDB" id="A0A8J6BAV0"/>
<dbReference type="EMBL" id="WNTK01005869">
    <property type="protein sequence ID" value="KAG9463801.1"/>
    <property type="molecule type" value="Genomic_DNA"/>
</dbReference>
<gene>
    <name evidence="1" type="ORF">GDO78_021049</name>
</gene>